<reference evidence="1" key="1">
    <citation type="submission" date="2022-07" db="EMBL/GenBank/DDBJ databases">
        <title>Genome Sequence of Phlebia brevispora.</title>
        <authorList>
            <person name="Buettner E."/>
        </authorList>
    </citation>
    <scope>NUCLEOTIDE SEQUENCE</scope>
    <source>
        <strain evidence="1">MPL23</strain>
    </source>
</reference>
<name>A0ACC1SJJ2_9APHY</name>
<dbReference type="Proteomes" id="UP001148662">
    <property type="component" value="Unassembled WGS sequence"/>
</dbReference>
<keyword evidence="2" id="KW-1185">Reference proteome</keyword>
<evidence type="ECO:0000313" key="1">
    <source>
        <dbReference type="EMBL" id="KAJ3541142.1"/>
    </source>
</evidence>
<comment type="caution">
    <text evidence="1">The sequence shown here is derived from an EMBL/GenBank/DDBJ whole genome shotgun (WGS) entry which is preliminary data.</text>
</comment>
<sequence length="765" mass="84488">MPKITNSTPHVQQSTPFKNNIHSLKRNQACHQCRKRKLKCDAKRPCSTCVRSHSYALAHASGSDRAALPQHPECTYDEISTAPPVEPTPPAPKNRYERLESRINELESLLREKSTSANSPPASDGKSASSTAPSSFPDFGFLPAPGDDNVNGIVDMSGLYSHTNGNDLGNMDYAFNNGTSLDHLAGIASLMDASPPETSHIATASTPSTDSQNGVNGGNGLVAQSPNGNPDMSLLYLSWPSQLPDIFTTRHLIHAFFTHHIHASRLFHQPTFLAALDLHPSDPKFPCRAVIHAMCAVGSLYSGGLLPASNISDSYPYDAMTGERRKGKQRISSFGDQQAKHAKLCIEESLDRGENLFECCQAQIILTWFYLSQARWVEACLSAALATRSTIPCALNVCPPFHGISASQPFSSKPPTILHSAKTVIEDEVRRNTFWVAYSMEREQGAGNGWAMNLDDRDVSQLLPLRLDQFLQGTLVLPPGRQWSHDKDVLSVHREDQMDSFIMFVKCSILISRVKNFNLRFKSLAYTGDPSVIPPTTNPLSGGLENFYPKDTPAFRELDELVSSFKASFPPDMKSPMTDDKLDPYLYSAWNMAHLASILLHEPFARPGSYACISAYKILTSSRAIVELLHQISSTSYDVSSLDLYPFLCWFMAGRVLVRFLKAAQDAQAQDQVIPLQTEINFLRAMLSKAGERIPLAYRYSKMLYDTQMQTCGPQEPAVESPPALPPRDTTYVTSQYDYTAMLFSYKTPPMPPPPENSSPVAVPT</sequence>
<dbReference type="EMBL" id="JANHOG010001218">
    <property type="protein sequence ID" value="KAJ3541142.1"/>
    <property type="molecule type" value="Genomic_DNA"/>
</dbReference>
<gene>
    <name evidence="1" type="ORF">NM688_g6125</name>
</gene>
<protein>
    <submittedName>
        <fullName evidence="1">Uncharacterized protein</fullName>
    </submittedName>
</protein>
<accession>A0ACC1SJJ2</accession>
<proteinExistence type="predicted"/>
<evidence type="ECO:0000313" key="2">
    <source>
        <dbReference type="Proteomes" id="UP001148662"/>
    </source>
</evidence>
<organism evidence="1 2">
    <name type="scientific">Phlebia brevispora</name>
    <dbReference type="NCBI Taxonomy" id="194682"/>
    <lineage>
        <taxon>Eukaryota</taxon>
        <taxon>Fungi</taxon>
        <taxon>Dikarya</taxon>
        <taxon>Basidiomycota</taxon>
        <taxon>Agaricomycotina</taxon>
        <taxon>Agaricomycetes</taxon>
        <taxon>Polyporales</taxon>
        <taxon>Meruliaceae</taxon>
        <taxon>Phlebia</taxon>
    </lineage>
</organism>